<dbReference type="PROSITE" id="PS50940">
    <property type="entry name" value="CHIT_BIND_II"/>
    <property type="match status" value="1"/>
</dbReference>
<dbReference type="EMBL" id="CAJVCH010234543">
    <property type="protein sequence ID" value="CAG7732602.1"/>
    <property type="molecule type" value="Genomic_DNA"/>
</dbReference>
<feature type="region of interest" description="Disordered" evidence="1">
    <location>
        <begin position="25"/>
        <end position="45"/>
    </location>
</feature>
<dbReference type="Pfam" id="PF01607">
    <property type="entry name" value="CBM_14"/>
    <property type="match status" value="1"/>
</dbReference>
<accession>A0A8J2PAQ6</accession>
<organism evidence="4 5">
    <name type="scientific">Allacma fusca</name>
    <dbReference type="NCBI Taxonomy" id="39272"/>
    <lineage>
        <taxon>Eukaryota</taxon>
        <taxon>Metazoa</taxon>
        <taxon>Ecdysozoa</taxon>
        <taxon>Arthropoda</taxon>
        <taxon>Hexapoda</taxon>
        <taxon>Collembola</taxon>
        <taxon>Symphypleona</taxon>
        <taxon>Sminthuridae</taxon>
        <taxon>Allacma</taxon>
    </lineage>
</organism>
<feature type="region of interest" description="Disordered" evidence="1">
    <location>
        <begin position="201"/>
        <end position="228"/>
    </location>
</feature>
<evidence type="ECO:0000313" key="4">
    <source>
        <dbReference type="EMBL" id="CAG7732602.1"/>
    </source>
</evidence>
<evidence type="ECO:0000259" key="3">
    <source>
        <dbReference type="PROSITE" id="PS50940"/>
    </source>
</evidence>
<dbReference type="GO" id="GO:0008061">
    <property type="term" value="F:chitin binding"/>
    <property type="evidence" value="ECO:0007669"/>
    <property type="project" value="InterPro"/>
</dbReference>
<dbReference type="Proteomes" id="UP000708208">
    <property type="component" value="Unassembled WGS sequence"/>
</dbReference>
<evidence type="ECO:0000256" key="2">
    <source>
        <dbReference type="SAM" id="SignalP"/>
    </source>
</evidence>
<gene>
    <name evidence="4" type="ORF">AFUS01_LOCUS21110</name>
</gene>
<dbReference type="GO" id="GO:0005576">
    <property type="term" value="C:extracellular region"/>
    <property type="evidence" value="ECO:0007669"/>
    <property type="project" value="InterPro"/>
</dbReference>
<feature type="domain" description="Chitin-binding type-2" evidence="3">
    <location>
        <begin position="51"/>
        <end position="113"/>
    </location>
</feature>
<proteinExistence type="predicted"/>
<evidence type="ECO:0000313" key="5">
    <source>
        <dbReference type="Proteomes" id="UP000708208"/>
    </source>
</evidence>
<sequence length="488" mass="54252">MRPKQHLLWALVILAAFTLVTASPSRDRKAELRRKNQHTKSSETILGRPNQVECAKGANKRHEDPNDETKFYMCTYSSANRIWMRFSFNCPAETAFDTRSQKCARRETIESSKNPPVISHKPSHQFVLNKKLPTTTNNVHFANITTITRDRFPIRKNNPAIVVTTRPSLSQRIRNQVKINVNYSTLRTRATTTRYSVTAPTTRMTTPAPTTTTTPITTKEPPTTTTPEPMVIPSEIKSNLTGETTSPTKHISAIRSVASKIAYLASKIETLLTSIESSLTSKYCDEDATANSNNAFITQTPPVSFIDQFIKGPTGTSSNEEDESPSKELSAEDLSVDNSKENPQPSIQLTTPSEDSSEDSSAWTVFLNQVKPNLPNENSHPSTPQKSVETSDTDNLSDSQETPLKIENVLENFFKTTNVTAQSQFQVTSSETSQDKLLSDFMLGPVPEATLDNSEEQPEITEVATKTKGSHRRPRLVLQKPPIPSIKT</sequence>
<feature type="region of interest" description="Disordered" evidence="1">
    <location>
        <begin position="306"/>
        <end position="400"/>
    </location>
</feature>
<dbReference type="AlphaFoldDB" id="A0A8J2PAQ6"/>
<feature type="chain" id="PRO_5035304242" description="Chitin-binding type-2 domain-containing protein" evidence="2">
    <location>
        <begin position="23"/>
        <end position="488"/>
    </location>
</feature>
<feature type="compositionally biased region" description="Polar residues" evidence="1">
    <location>
        <begin position="341"/>
        <end position="352"/>
    </location>
</feature>
<evidence type="ECO:0000256" key="1">
    <source>
        <dbReference type="SAM" id="MobiDB-lite"/>
    </source>
</evidence>
<reference evidence="4" key="1">
    <citation type="submission" date="2021-06" db="EMBL/GenBank/DDBJ databases">
        <authorList>
            <person name="Hodson N. C."/>
            <person name="Mongue J. A."/>
            <person name="Jaron S. K."/>
        </authorList>
    </citation>
    <scope>NUCLEOTIDE SEQUENCE</scope>
</reference>
<name>A0A8J2PAQ6_9HEXA</name>
<keyword evidence="2" id="KW-0732">Signal</keyword>
<dbReference type="InterPro" id="IPR002557">
    <property type="entry name" value="Chitin-bd_dom"/>
</dbReference>
<feature type="signal peptide" evidence="2">
    <location>
        <begin position="1"/>
        <end position="22"/>
    </location>
</feature>
<feature type="compositionally biased region" description="Basic and acidic residues" evidence="1">
    <location>
        <begin position="25"/>
        <end position="34"/>
    </location>
</feature>
<keyword evidence="5" id="KW-1185">Reference proteome</keyword>
<feature type="region of interest" description="Disordered" evidence="1">
    <location>
        <begin position="446"/>
        <end position="488"/>
    </location>
</feature>
<comment type="caution">
    <text evidence="4">The sequence shown here is derived from an EMBL/GenBank/DDBJ whole genome shotgun (WGS) entry which is preliminary data.</text>
</comment>
<protein>
    <recommendedName>
        <fullName evidence="3">Chitin-binding type-2 domain-containing protein</fullName>
    </recommendedName>
</protein>
<feature type="compositionally biased region" description="Polar residues" evidence="1">
    <location>
        <begin position="362"/>
        <end position="400"/>
    </location>
</feature>